<keyword evidence="2" id="KW-0472">Membrane</keyword>
<keyword evidence="4" id="KW-1185">Reference proteome</keyword>
<gene>
    <name evidence="3" type="ORF">E4U13_004340</name>
</gene>
<feature type="region of interest" description="Disordered" evidence="1">
    <location>
        <begin position="82"/>
        <end position="117"/>
    </location>
</feature>
<feature type="region of interest" description="Disordered" evidence="1">
    <location>
        <begin position="1"/>
        <end position="46"/>
    </location>
</feature>
<proteinExistence type="predicted"/>
<feature type="transmembrane region" description="Helical" evidence="2">
    <location>
        <begin position="234"/>
        <end position="252"/>
    </location>
</feature>
<comment type="caution">
    <text evidence="3">The sequence shown here is derived from an EMBL/GenBank/DDBJ whole genome shotgun (WGS) entry which is preliminary data.</text>
</comment>
<feature type="transmembrane region" description="Helical" evidence="2">
    <location>
        <begin position="310"/>
        <end position="328"/>
    </location>
</feature>
<dbReference type="PANTHER" id="PTHR36819:SF1">
    <property type="entry name" value="REGULATOR OF PHOSPHOLIPASE D SRF1"/>
    <property type="match status" value="1"/>
</dbReference>
<evidence type="ECO:0008006" key="5">
    <source>
        <dbReference type="Google" id="ProtNLM"/>
    </source>
</evidence>
<keyword evidence="2" id="KW-0812">Transmembrane</keyword>
<dbReference type="GO" id="GO:0071944">
    <property type="term" value="C:cell periphery"/>
    <property type="evidence" value="ECO:0007669"/>
    <property type="project" value="TreeGrafter"/>
</dbReference>
<sequence length="390" mass="43544">MTTSDTQGHALLASSPARTVGGSNSSDVHTAFHTHDGAADDPILRLQPPRSLPPWISSYQRRYGPVSKEQLRLLQPPTRIVQRQSNFAPSDPEPERRVSRDGFIDWDDPKLGPANKARSRIPHFLRYGRASNRGRKWDHLRSAEPVIVSQYRPVPPQGAISWRDFVQSSSWGRMTNEESHVVDYETLNKLQPTFNSGIKVQFHHSDGRAKDNRSAAGYHQRIWNSIMRHPLSPLIFRLAVMITSVLALGLSARIYQLEIDANRTDAERTQSVVAVVVDCVAIPYIGYMMWDEFTGKPLGLRSAMSKISLILLDLFFIIFKSASTTLAFETLIYHGAQQASSLTNFSKALAAFQLLGLLSWSMTFAVNVFRMVKRLGGARGGGDGKDDSNV</sequence>
<reference evidence="3 4" key="1">
    <citation type="journal article" date="2020" name="bioRxiv">
        <title>Whole genome comparisons of ergot fungi reveals the divergence and evolution of species within the genus Claviceps are the result of varying mechanisms driving genome evolution and host range expansion.</title>
        <authorList>
            <person name="Wyka S.A."/>
            <person name="Mondo S.J."/>
            <person name="Liu M."/>
            <person name="Dettman J."/>
            <person name="Nalam V."/>
            <person name="Broders K.D."/>
        </authorList>
    </citation>
    <scope>NUCLEOTIDE SEQUENCE [LARGE SCALE GENOMIC DNA]</scope>
    <source>
        <strain evidence="3 4">LM576</strain>
    </source>
</reference>
<dbReference type="AlphaFoldDB" id="A0A9P7TWC4"/>
<evidence type="ECO:0000256" key="1">
    <source>
        <dbReference type="SAM" id="MobiDB-lite"/>
    </source>
</evidence>
<accession>A0A9P7TWC4</accession>
<keyword evidence="2" id="KW-1133">Transmembrane helix</keyword>
<evidence type="ECO:0000256" key="2">
    <source>
        <dbReference type="SAM" id="Phobius"/>
    </source>
</evidence>
<feature type="compositionally biased region" description="Basic and acidic residues" evidence="1">
    <location>
        <begin position="93"/>
        <end position="110"/>
    </location>
</feature>
<evidence type="ECO:0000313" key="4">
    <source>
        <dbReference type="Proteomes" id="UP000732380"/>
    </source>
</evidence>
<dbReference type="Proteomes" id="UP000732380">
    <property type="component" value="Unassembled WGS sequence"/>
</dbReference>
<name>A0A9P7TWC4_9HYPO</name>
<evidence type="ECO:0000313" key="3">
    <source>
        <dbReference type="EMBL" id="KAG6121604.1"/>
    </source>
</evidence>
<protein>
    <recommendedName>
        <fullName evidence="5">Regulator of phospholipase D SRF1</fullName>
    </recommendedName>
</protein>
<dbReference type="EMBL" id="SRQM01000034">
    <property type="protein sequence ID" value="KAG6121604.1"/>
    <property type="molecule type" value="Genomic_DNA"/>
</dbReference>
<dbReference type="InterPro" id="IPR037737">
    <property type="entry name" value="Srf1"/>
</dbReference>
<feature type="transmembrane region" description="Helical" evidence="2">
    <location>
        <begin position="348"/>
        <end position="369"/>
    </location>
</feature>
<dbReference type="PANTHER" id="PTHR36819">
    <property type="entry name" value="REGULATOR OF PHOSPHOLIPASE D SRF1"/>
    <property type="match status" value="1"/>
</dbReference>
<feature type="transmembrane region" description="Helical" evidence="2">
    <location>
        <begin position="272"/>
        <end position="290"/>
    </location>
</feature>
<dbReference type="GO" id="GO:0000324">
    <property type="term" value="C:fungal-type vacuole"/>
    <property type="evidence" value="ECO:0007669"/>
    <property type="project" value="TreeGrafter"/>
</dbReference>
<organism evidence="3 4">
    <name type="scientific">Claviceps humidiphila</name>
    <dbReference type="NCBI Taxonomy" id="1294629"/>
    <lineage>
        <taxon>Eukaryota</taxon>
        <taxon>Fungi</taxon>
        <taxon>Dikarya</taxon>
        <taxon>Ascomycota</taxon>
        <taxon>Pezizomycotina</taxon>
        <taxon>Sordariomycetes</taxon>
        <taxon>Hypocreomycetidae</taxon>
        <taxon>Hypocreales</taxon>
        <taxon>Clavicipitaceae</taxon>
        <taxon>Claviceps</taxon>
    </lineage>
</organism>